<evidence type="ECO:0000256" key="1">
    <source>
        <dbReference type="SAM" id="MobiDB-lite"/>
    </source>
</evidence>
<dbReference type="AlphaFoldDB" id="A0A8R7R5D4"/>
<feature type="region of interest" description="Disordered" evidence="1">
    <location>
        <begin position="1"/>
        <end position="21"/>
    </location>
</feature>
<reference evidence="3" key="1">
    <citation type="journal article" date="2013" name="Nature">
        <title>Draft genome of the wheat A-genome progenitor Triticum urartu.</title>
        <authorList>
            <person name="Ling H.Q."/>
            <person name="Zhao S."/>
            <person name="Liu D."/>
            <person name="Wang J."/>
            <person name="Sun H."/>
            <person name="Zhang C."/>
            <person name="Fan H."/>
            <person name="Li D."/>
            <person name="Dong L."/>
            <person name="Tao Y."/>
            <person name="Gao C."/>
            <person name="Wu H."/>
            <person name="Li Y."/>
            <person name="Cui Y."/>
            <person name="Guo X."/>
            <person name="Zheng S."/>
            <person name="Wang B."/>
            <person name="Yu K."/>
            <person name="Liang Q."/>
            <person name="Yang W."/>
            <person name="Lou X."/>
            <person name="Chen J."/>
            <person name="Feng M."/>
            <person name="Jian J."/>
            <person name="Zhang X."/>
            <person name="Luo G."/>
            <person name="Jiang Y."/>
            <person name="Liu J."/>
            <person name="Wang Z."/>
            <person name="Sha Y."/>
            <person name="Zhang B."/>
            <person name="Wu H."/>
            <person name="Tang D."/>
            <person name="Shen Q."/>
            <person name="Xue P."/>
            <person name="Zou S."/>
            <person name="Wang X."/>
            <person name="Liu X."/>
            <person name="Wang F."/>
            <person name="Yang Y."/>
            <person name="An X."/>
            <person name="Dong Z."/>
            <person name="Zhang K."/>
            <person name="Zhang X."/>
            <person name="Luo M.C."/>
            <person name="Dvorak J."/>
            <person name="Tong Y."/>
            <person name="Wang J."/>
            <person name="Yang H."/>
            <person name="Li Z."/>
            <person name="Wang D."/>
            <person name="Zhang A."/>
            <person name="Wang J."/>
        </authorList>
    </citation>
    <scope>NUCLEOTIDE SEQUENCE</scope>
    <source>
        <strain evidence="3">cv. G1812</strain>
    </source>
</reference>
<evidence type="ECO:0000313" key="3">
    <source>
        <dbReference type="Proteomes" id="UP000015106"/>
    </source>
</evidence>
<reference evidence="2" key="2">
    <citation type="submission" date="2018-03" db="EMBL/GenBank/DDBJ databases">
        <title>The Triticum urartu genome reveals the dynamic nature of wheat genome evolution.</title>
        <authorList>
            <person name="Ling H."/>
            <person name="Ma B."/>
            <person name="Shi X."/>
            <person name="Liu H."/>
            <person name="Dong L."/>
            <person name="Sun H."/>
            <person name="Cao Y."/>
            <person name="Gao Q."/>
            <person name="Zheng S."/>
            <person name="Li Y."/>
            <person name="Yu Y."/>
            <person name="Du H."/>
            <person name="Qi M."/>
            <person name="Li Y."/>
            <person name="Yu H."/>
            <person name="Cui Y."/>
            <person name="Wang N."/>
            <person name="Chen C."/>
            <person name="Wu H."/>
            <person name="Zhao Y."/>
            <person name="Zhang J."/>
            <person name="Li Y."/>
            <person name="Zhou W."/>
            <person name="Zhang B."/>
            <person name="Hu W."/>
            <person name="Eijk M."/>
            <person name="Tang J."/>
            <person name="Witsenboer H."/>
            <person name="Zhao S."/>
            <person name="Li Z."/>
            <person name="Zhang A."/>
            <person name="Wang D."/>
            <person name="Liang C."/>
        </authorList>
    </citation>
    <scope>NUCLEOTIDE SEQUENCE [LARGE SCALE GENOMIC DNA]</scope>
    <source>
        <strain evidence="2">cv. G1812</strain>
    </source>
</reference>
<organism evidence="2 3">
    <name type="scientific">Triticum urartu</name>
    <name type="common">Red wild einkorn</name>
    <name type="synonym">Crithodium urartu</name>
    <dbReference type="NCBI Taxonomy" id="4572"/>
    <lineage>
        <taxon>Eukaryota</taxon>
        <taxon>Viridiplantae</taxon>
        <taxon>Streptophyta</taxon>
        <taxon>Embryophyta</taxon>
        <taxon>Tracheophyta</taxon>
        <taxon>Spermatophyta</taxon>
        <taxon>Magnoliopsida</taxon>
        <taxon>Liliopsida</taxon>
        <taxon>Poales</taxon>
        <taxon>Poaceae</taxon>
        <taxon>BOP clade</taxon>
        <taxon>Pooideae</taxon>
        <taxon>Triticodae</taxon>
        <taxon>Triticeae</taxon>
        <taxon>Triticinae</taxon>
        <taxon>Triticum</taxon>
    </lineage>
</organism>
<name>A0A8R7R5D4_TRIUA</name>
<keyword evidence="3" id="KW-1185">Reference proteome</keyword>
<dbReference type="EnsemblPlants" id="TuG1812G0700003254.01.T01">
    <property type="protein sequence ID" value="TuG1812G0700003254.01.T01.cds441425"/>
    <property type="gene ID" value="TuG1812G0700003254.01"/>
</dbReference>
<reference evidence="2" key="3">
    <citation type="submission" date="2022-06" db="UniProtKB">
        <authorList>
            <consortium name="EnsemblPlants"/>
        </authorList>
    </citation>
    <scope>IDENTIFICATION</scope>
</reference>
<dbReference type="Gramene" id="TuG1812G0700003254.01.T01">
    <property type="protein sequence ID" value="TuG1812G0700003254.01.T01.cds441425"/>
    <property type="gene ID" value="TuG1812G0700003254.01"/>
</dbReference>
<proteinExistence type="predicted"/>
<evidence type="ECO:0000313" key="2">
    <source>
        <dbReference type="EnsemblPlants" id="TuG1812G0700003254.01.T01.cds441425"/>
    </source>
</evidence>
<protein>
    <submittedName>
        <fullName evidence="2">Uncharacterized protein</fullName>
    </submittedName>
</protein>
<dbReference type="Proteomes" id="UP000015106">
    <property type="component" value="Chromosome 7"/>
</dbReference>
<accession>A0A8R7R5D4</accession>
<sequence>MQTNSDALLMTQTSSSLSKNR</sequence>